<dbReference type="EMBL" id="JAAIUW010000003">
    <property type="protein sequence ID" value="KAF7838819.1"/>
    <property type="molecule type" value="Genomic_DNA"/>
</dbReference>
<gene>
    <name evidence="2" type="ORF">G2W53_007301</name>
</gene>
<feature type="region of interest" description="Disordered" evidence="1">
    <location>
        <begin position="1"/>
        <end position="37"/>
    </location>
</feature>
<dbReference type="Proteomes" id="UP000634136">
    <property type="component" value="Unassembled WGS sequence"/>
</dbReference>
<proteinExistence type="predicted"/>
<reference evidence="2" key="1">
    <citation type="submission" date="2020-09" db="EMBL/GenBank/DDBJ databases">
        <title>Genome-Enabled Discovery of Anthraquinone Biosynthesis in Senna tora.</title>
        <authorList>
            <person name="Kang S.-H."/>
            <person name="Pandey R.P."/>
            <person name="Lee C.-M."/>
            <person name="Sim J.-S."/>
            <person name="Jeong J.-T."/>
            <person name="Choi B.-S."/>
            <person name="Jung M."/>
            <person name="Ginzburg D."/>
            <person name="Zhao K."/>
            <person name="Won S.Y."/>
            <person name="Oh T.-J."/>
            <person name="Yu Y."/>
            <person name="Kim N.-H."/>
            <person name="Lee O.R."/>
            <person name="Lee T.-H."/>
            <person name="Bashyal P."/>
            <person name="Kim T.-S."/>
            <person name="Lee W.-H."/>
            <person name="Kawkins C."/>
            <person name="Kim C.-K."/>
            <person name="Kim J.S."/>
            <person name="Ahn B.O."/>
            <person name="Rhee S.Y."/>
            <person name="Sohng J.K."/>
        </authorList>
    </citation>
    <scope>NUCLEOTIDE SEQUENCE</scope>
    <source>
        <tissue evidence="2">Leaf</tissue>
    </source>
</reference>
<evidence type="ECO:0000313" key="2">
    <source>
        <dbReference type="EMBL" id="KAF7838819.1"/>
    </source>
</evidence>
<evidence type="ECO:0000256" key="1">
    <source>
        <dbReference type="SAM" id="MobiDB-lite"/>
    </source>
</evidence>
<comment type="caution">
    <text evidence="2">The sequence shown here is derived from an EMBL/GenBank/DDBJ whole genome shotgun (WGS) entry which is preliminary data.</text>
</comment>
<accession>A0A834X6V5</accession>
<organism evidence="2 3">
    <name type="scientific">Senna tora</name>
    <dbReference type="NCBI Taxonomy" id="362788"/>
    <lineage>
        <taxon>Eukaryota</taxon>
        <taxon>Viridiplantae</taxon>
        <taxon>Streptophyta</taxon>
        <taxon>Embryophyta</taxon>
        <taxon>Tracheophyta</taxon>
        <taxon>Spermatophyta</taxon>
        <taxon>Magnoliopsida</taxon>
        <taxon>eudicotyledons</taxon>
        <taxon>Gunneridae</taxon>
        <taxon>Pentapetalae</taxon>
        <taxon>rosids</taxon>
        <taxon>fabids</taxon>
        <taxon>Fabales</taxon>
        <taxon>Fabaceae</taxon>
        <taxon>Caesalpinioideae</taxon>
        <taxon>Cassia clade</taxon>
        <taxon>Senna</taxon>
    </lineage>
</organism>
<protein>
    <submittedName>
        <fullName evidence="2">Uncharacterized protein</fullName>
    </submittedName>
</protein>
<name>A0A834X6V5_9FABA</name>
<keyword evidence="3" id="KW-1185">Reference proteome</keyword>
<feature type="compositionally biased region" description="Basic and acidic residues" evidence="1">
    <location>
        <begin position="1"/>
        <end position="16"/>
    </location>
</feature>
<evidence type="ECO:0000313" key="3">
    <source>
        <dbReference type="Proteomes" id="UP000634136"/>
    </source>
</evidence>
<dbReference type="AlphaFoldDB" id="A0A834X6V5"/>
<sequence length="37" mass="4084">MGSARDDGSHGMDRRRREGRVKVSRPTCGAVTGRRPD</sequence>